<dbReference type="EMBL" id="KF117725">
    <property type="protein sequence ID" value="AIA84983.1"/>
    <property type="molecule type" value="Genomic_DNA"/>
</dbReference>
<feature type="non-terminal residue" evidence="1">
    <location>
        <position position="1"/>
    </location>
</feature>
<evidence type="ECO:0000313" key="1">
    <source>
        <dbReference type="EMBL" id="AIA84983.1"/>
    </source>
</evidence>
<organism evidence="1">
    <name type="scientific">uncultured Lysinibacillus sp</name>
    <dbReference type="NCBI Taxonomy" id="552408"/>
    <lineage>
        <taxon>Bacteria</taxon>
        <taxon>Bacillati</taxon>
        <taxon>Bacillota</taxon>
        <taxon>Bacilli</taxon>
        <taxon>Bacillales</taxon>
        <taxon>Bacillaceae</taxon>
        <taxon>Lysinibacillus</taxon>
        <taxon>environmental samples</taxon>
    </lineage>
</organism>
<reference evidence="1" key="1">
    <citation type="journal article" date="2013" name="Environ. Microbiol.">
        <title>Seasonally variable intestinal metagenomes of the red palm weevil (Rhynchophorus ferrugineus).</title>
        <authorList>
            <person name="Jia S."/>
            <person name="Zhang X."/>
            <person name="Zhang G."/>
            <person name="Yin A."/>
            <person name="Zhang S."/>
            <person name="Li F."/>
            <person name="Wang L."/>
            <person name="Zhao D."/>
            <person name="Yun Q."/>
            <person name="Tala"/>
            <person name="Wang J."/>
            <person name="Sun G."/>
            <person name="Baabdullah M."/>
            <person name="Yu X."/>
            <person name="Hu S."/>
            <person name="Al-Mssallem I.S."/>
            <person name="Yu J."/>
        </authorList>
    </citation>
    <scope>NUCLEOTIDE SEQUENCE</scope>
</reference>
<dbReference type="AlphaFoldDB" id="A0A060BL97"/>
<protein>
    <submittedName>
        <fullName evidence="1">CAZy families GT4 protein</fullName>
    </submittedName>
</protein>
<sequence length="106" mass="12719">VVPYLFHKLYKYNAVMATTRDDNERYSSLDEKTPGMVIDYLPDNENFVSAQMEYIRENYLKMDILILRGPYPTYFKLLNLYRQLRPDGKVYMALDANSLWMNRIDF</sequence>
<name>A0A060BL97_9BACI</name>
<accession>A0A060BL97</accession>
<proteinExistence type="predicted"/>